<keyword evidence="2" id="KW-0547">Nucleotide-binding</keyword>
<protein>
    <recommendedName>
        <fullName evidence="4">AAA+ ATPase domain-containing protein</fullName>
    </recommendedName>
</protein>
<dbReference type="GO" id="GO:0016887">
    <property type="term" value="F:ATP hydrolysis activity"/>
    <property type="evidence" value="ECO:0007669"/>
    <property type="project" value="InterPro"/>
</dbReference>
<evidence type="ECO:0000313" key="5">
    <source>
        <dbReference type="EMBL" id="KAF3967577.1"/>
    </source>
</evidence>
<dbReference type="GO" id="GO:0034605">
    <property type="term" value="P:cellular response to heat"/>
    <property type="evidence" value="ECO:0007669"/>
    <property type="project" value="TreeGrafter"/>
</dbReference>
<dbReference type="EMBL" id="JRKL02000879">
    <property type="protein sequence ID" value="KAF3967577.1"/>
    <property type="molecule type" value="Genomic_DNA"/>
</dbReference>
<dbReference type="SMART" id="SM00382">
    <property type="entry name" value="AAA"/>
    <property type="match status" value="1"/>
</dbReference>
<evidence type="ECO:0000256" key="3">
    <source>
        <dbReference type="ARBA" id="ARBA00022840"/>
    </source>
</evidence>
<proteinExistence type="predicted"/>
<sequence>MQESLTKNNTCLIGEAVVGKTAIAEGLAQNILATGDVPETIEGKKVITLEMGLLVAGTNTQREFEERLKKLMEEIKQSDDIILFIDEVHSLIGAGAAEGAIDAANILKPALARGELQV</sequence>
<name>A0A8J4RMM1_9ROSI</name>
<organism evidence="5 6">
    <name type="scientific">Castanea mollissima</name>
    <name type="common">Chinese chestnut</name>
    <dbReference type="NCBI Taxonomy" id="60419"/>
    <lineage>
        <taxon>Eukaryota</taxon>
        <taxon>Viridiplantae</taxon>
        <taxon>Streptophyta</taxon>
        <taxon>Embryophyta</taxon>
        <taxon>Tracheophyta</taxon>
        <taxon>Spermatophyta</taxon>
        <taxon>Magnoliopsida</taxon>
        <taxon>eudicotyledons</taxon>
        <taxon>Gunneridae</taxon>
        <taxon>Pentapetalae</taxon>
        <taxon>rosids</taxon>
        <taxon>fabids</taxon>
        <taxon>Fagales</taxon>
        <taxon>Fagaceae</taxon>
        <taxon>Castanea</taxon>
    </lineage>
</organism>
<keyword evidence="3" id="KW-0067">ATP-binding</keyword>
<dbReference type="InterPro" id="IPR050130">
    <property type="entry name" value="ClpA_ClpB"/>
</dbReference>
<dbReference type="GO" id="GO:0005737">
    <property type="term" value="C:cytoplasm"/>
    <property type="evidence" value="ECO:0007669"/>
    <property type="project" value="TreeGrafter"/>
</dbReference>
<gene>
    <name evidence="5" type="ORF">CMV_008430</name>
</gene>
<dbReference type="PANTHER" id="PTHR11638:SF155">
    <property type="entry name" value="CHAPERONE PROTEIN CLPC1, CHLOROPLASTIC-LIKE"/>
    <property type="match status" value="1"/>
</dbReference>
<dbReference type="GO" id="GO:0005524">
    <property type="term" value="F:ATP binding"/>
    <property type="evidence" value="ECO:0007669"/>
    <property type="project" value="UniProtKB-KW"/>
</dbReference>
<evidence type="ECO:0000256" key="1">
    <source>
        <dbReference type="ARBA" id="ARBA00022737"/>
    </source>
</evidence>
<dbReference type="InterPro" id="IPR018368">
    <property type="entry name" value="ClpA/B_CS1"/>
</dbReference>
<evidence type="ECO:0000259" key="4">
    <source>
        <dbReference type="SMART" id="SM00382"/>
    </source>
</evidence>
<dbReference type="InterPro" id="IPR027417">
    <property type="entry name" value="P-loop_NTPase"/>
</dbReference>
<keyword evidence="6" id="KW-1185">Reference proteome</keyword>
<dbReference type="SUPFAM" id="SSF52540">
    <property type="entry name" value="P-loop containing nucleoside triphosphate hydrolases"/>
    <property type="match status" value="1"/>
</dbReference>
<dbReference type="Proteomes" id="UP000737018">
    <property type="component" value="Unassembled WGS sequence"/>
</dbReference>
<accession>A0A8J4RMM1</accession>
<evidence type="ECO:0000313" key="6">
    <source>
        <dbReference type="Proteomes" id="UP000737018"/>
    </source>
</evidence>
<dbReference type="PROSITE" id="PS00870">
    <property type="entry name" value="CLPAB_1"/>
    <property type="match status" value="1"/>
</dbReference>
<reference evidence="5" key="1">
    <citation type="submission" date="2020-03" db="EMBL/GenBank/DDBJ databases">
        <title>Castanea mollissima Vanexum genome sequencing.</title>
        <authorList>
            <person name="Staton M."/>
        </authorList>
    </citation>
    <scope>NUCLEOTIDE SEQUENCE</scope>
    <source>
        <tissue evidence="5">Leaf</tissue>
    </source>
</reference>
<comment type="caution">
    <text evidence="5">The sequence shown here is derived from an EMBL/GenBank/DDBJ whole genome shotgun (WGS) entry which is preliminary data.</text>
</comment>
<dbReference type="AlphaFoldDB" id="A0A8J4RMM1"/>
<dbReference type="PANTHER" id="PTHR11638">
    <property type="entry name" value="ATP-DEPENDENT CLP PROTEASE"/>
    <property type="match status" value="1"/>
</dbReference>
<evidence type="ECO:0000256" key="2">
    <source>
        <dbReference type="ARBA" id="ARBA00022741"/>
    </source>
</evidence>
<dbReference type="InterPro" id="IPR003593">
    <property type="entry name" value="AAA+_ATPase"/>
</dbReference>
<dbReference type="InterPro" id="IPR003959">
    <property type="entry name" value="ATPase_AAA_core"/>
</dbReference>
<dbReference type="OrthoDB" id="47330at2759"/>
<dbReference type="Pfam" id="PF00004">
    <property type="entry name" value="AAA"/>
    <property type="match status" value="1"/>
</dbReference>
<dbReference type="Gene3D" id="3.40.50.300">
    <property type="entry name" value="P-loop containing nucleotide triphosphate hydrolases"/>
    <property type="match status" value="1"/>
</dbReference>
<feature type="domain" description="AAA+ ATPase" evidence="4">
    <location>
        <begin position="6"/>
        <end position="118"/>
    </location>
</feature>
<keyword evidence="1" id="KW-0677">Repeat</keyword>
<dbReference type="CDD" id="cd00009">
    <property type="entry name" value="AAA"/>
    <property type="match status" value="1"/>
</dbReference>